<dbReference type="EMBL" id="VZOJ01000016">
    <property type="protein sequence ID" value="KAB0643140.1"/>
    <property type="molecule type" value="Genomic_DNA"/>
</dbReference>
<gene>
    <name evidence="1" type="ORF">F7R21_08650</name>
</gene>
<proteinExistence type="predicted"/>
<evidence type="ECO:0000313" key="2">
    <source>
        <dbReference type="Proteomes" id="UP000430232"/>
    </source>
</evidence>
<dbReference type="AlphaFoldDB" id="A0A6H9TH80"/>
<name>A0A6H9TH80_9BURK</name>
<keyword evidence="2" id="KW-1185">Reference proteome</keyword>
<sequence>MRRRHASALACAEPGKLRGFAGSPSGRPASRSFQGHSMTVDSYAYCPAAHAVLGVLNPTLIETAPGGARSGVARPGIRQEACR</sequence>
<dbReference type="OrthoDB" id="9034343at2"/>
<reference evidence="1 2" key="1">
    <citation type="submission" date="2019-09" db="EMBL/GenBank/DDBJ databases">
        <title>Draft genome sequences of 48 bacterial type strains from the CCUG.</title>
        <authorList>
            <person name="Tunovic T."/>
            <person name="Pineiro-Iglesias B."/>
            <person name="Unosson C."/>
            <person name="Inganas E."/>
            <person name="Ohlen M."/>
            <person name="Cardew S."/>
            <person name="Jensie-Markopoulos S."/>
            <person name="Salva-Serra F."/>
            <person name="Jaen-Luchoro D."/>
            <person name="Karlsson R."/>
            <person name="Svensson-Stadler L."/>
            <person name="Chun J."/>
            <person name="Moore E."/>
        </authorList>
    </citation>
    <scope>NUCLEOTIDE SEQUENCE [LARGE SCALE GENOMIC DNA]</scope>
    <source>
        <strain evidence="1 2">CCUG 54555</strain>
    </source>
</reference>
<protein>
    <submittedName>
        <fullName evidence="1">Uncharacterized protein</fullName>
    </submittedName>
</protein>
<accession>A0A6H9TH80</accession>
<evidence type="ECO:0000313" key="1">
    <source>
        <dbReference type="EMBL" id="KAB0643140.1"/>
    </source>
</evidence>
<organism evidence="1 2">
    <name type="scientific">Burkholderia latens</name>
    <dbReference type="NCBI Taxonomy" id="488446"/>
    <lineage>
        <taxon>Bacteria</taxon>
        <taxon>Pseudomonadati</taxon>
        <taxon>Pseudomonadota</taxon>
        <taxon>Betaproteobacteria</taxon>
        <taxon>Burkholderiales</taxon>
        <taxon>Burkholderiaceae</taxon>
        <taxon>Burkholderia</taxon>
        <taxon>Burkholderia cepacia complex</taxon>
    </lineage>
</organism>
<comment type="caution">
    <text evidence="1">The sequence shown here is derived from an EMBL/GenBank/DDBJ whole genome shotgun (WGS) entry which is preliminary data.</text>
</comment>
<dbReference type="Proteomes" id="UP000430232">
    <property type="component" value="Unassembled WGS sequence"/>
</dbReference>